<feature type="transmembrane region" description="Helical" evidence="1">
    <location>
        <begin position="12"/>
        <end position="35"/>
    </location>
</feature>
<dbReference type="GeneID" id="61529720"/>
<keyword evidence="1" id="KW-0472">Membrane</keyword>
<gene>
    <name evidence="2" type="ORF">A9Y76_27150</name>
</gene>
<protein>
    <recommendedName>
        <fullName evidence="4">Transmembrane protein</fullName>
    </recommendedName>
</protein>
<evidence type="ECO:0000256" key="1">
    <source>
        <dbReference type="SAM" id="Phobius"/>
    </source>
</evidence>
<dbReference type="AlphaFoldDB" id="A0A192A725"/>
<evidence type="ECO:0000313" key="2">
    <source>
        <dbReference type="EMBL" id="ANJ76285.1"/>
    </source>
</evidence>
<geneLocation type="plasmid" evidence="3">
    <name>pri-1</name>
</geneLocation>
<feature type="transmembrane region" description="Helical" evidence="1">
    <location>
        <begin position="41"/>
        <end position="65"/>
    </location>
</feature>
<evidence type="ECO:0000313" key="3">
    <source>
        <dbReference type="Proteomes" id="UP000078572"/>
    </source>
</evidence>
<keyword evidence="3" id="KW-1185">Reference proteome</keyword>
<sequence length="76" mass="8532">MNQRSKSKRIGWWFFVAWTVLSGLVVGWGTPLFAVPTMGQIVLLLELTAFGFVAAFGVTLLVEIWSPLILGHRRDE</sequence>
<keyword evidence="2" id="KW-0614">Plasmid</keyword>
<reference evidence="3" key="1">
    <citation type="submission" date="2016-06" db="EMBL/GenBank/DDBJ databases">
        <authorList>
            <person name="Xu Y."/>
            <person name="Nagy A."/>
            <person name="Yan X."/>
            <person name="Kim S.W."/>
            <person name="Haley B."/>
            <person name="Liu N.T."/>
            <person name="Nou X."/>
        </authorList>
    </citation>
    <scope>NUCLEOTIDE SEQUENCE [LARGE SCALE GENOMIC DNA]</scope>
    <source>
        <strain evidence="3">ATCC 49129</strain>
        <plasmid evidence="3">pri-1</plasmid>
    </source>
</reference>
<dbReference type="RefSeq" id="WP_024979453.1">
    <property type="nucleotide sequence ID" value="NZ_CP016024.1"/>
</dbReference>
<keyword evidence="1" id="KW-1133">Transmembrane helix</keyword>
<organism evidence="2 3">
    <name type="scientific">Ralstonia insidiosa</name>
    <dbReference type="NCBI Taxonomy" id="190721"/>
    <lineage>
        <taxon>Bacteria</taxon>
        <taxon>Pseudomonadati</taxon>
        <taxon>Pseudomonadota</taxon>
        <taxon>Betaproteobacteria</taxon>
        <taxon>Burkholderiales</taxon>
        <taxon>Burkholderiaceae</taxon>
        <taxon>Ralstonia</taxon>
    </lineage>
</organism>
<dbReference type="Proteomes" id="UP000078572">
    <property type="component" value="Plasmid pRI-1"/>
</dbReference>
<evidence type="ECO:0008006" key="4">
    <source>
        <dbReference type="Google" id="ProtNLM"/>
    </source>
</evidence>
<keyword evidence="1" id="KW-0812">Transmembrane</keyword>
<proteinExistence type="predicted"/>
<accession>A0A192A725</accession>
<name>A0A192A725_9RALS</name>
<dbReference type="EMBL" id="CP016024">
    <property type="protein sequence ID" value="ANJ76285.1"/>
    <property type="molecule type" value="Genomic_DNA"/>
</dbReference>
<dbReference type="OrthoDB" id="9862062at2"/>